<reference evidence="1 2" key="1">
    <citation type="submission" date="2019-09" db="EMBL/GenBank/DDBJ databases">
        <title>Draft genome sequences of 48 bacterial type strains from the CCUG.</title>
        <authorList>
            <person name="Tunovic T."/>
            <person name="Pineiro-Iglesias B."/>
            <person name="Unosson C."/>
            <person name="Inganas E."/>
            <person name="Ohlen M."/>
            <person name="Cardew S."/>
            <person name="Jensie-Markopoulos S."/>
            <person name="Salva-Serra F."/>
            <person name="Jaen-Luchoro D."/>
            <person name="Karlsson R."/>
            <person name="Svensson-Stadler L."/>
            <person name="Chun J."/>
            <person name="Moore E."/>
        </authorList>
    </citation>
    <scope>NUCLEOTIDE SEQUENCE [LARGE SCALE GENOMIC DNA]</scope>
    <source>
        <strain evidence="1 2">CCUG 65686</strain>
    </source>
</reference>
<proteinExistence type="predicted"/>
<comment type="caution">
    <text evidence="1">The sequence shown here is derived from an EMBL/GenBank/DDBJ whole genome shotgun (WGS) entry which is preliminary data.</text>
</comment>
<gene>
    <name evidence="1" type="ORF">F7R25_02315</name>
</gene>
<protein>
    <submittedName>
        <fullName evidence="1">Uncharacterized protein</fullName>
    </submittedName>
</protein>
<dbReference type="AlphaFoldDB" id="A0A6L3N5T7"/>
<sequence length="285" mass="32217">MSIVPCEQNGELRKMIETYAENLKTEAHKIGDHGLSEVEFYNSGVFRGAIERVRGQFSASMREKREFVQHILNHMQDEGFITEWESAGEANRHDYIVRLPSGRTSAIELKGCLDGNNTNIFERPPQAEEFVIWSVCTNPGADPRHNAWSGIHTRLSAEIIFREQRVDGVVLWDMVCGTVGRPCPKIIADPTRVTKAGPFAVPPPCIYVLPATIPSPRNNPHPKAQRLDDVHILRAFHDCFQGRVEEVNYVDFEVGYHGTDTVRKTRVTRNGEVQRESEATAIRRA</sequence>
<dbReference type="RefSeq" id="WP_059454841.1">
    <property type="nucleotide sequence ID" value="NZ_CABVPM010000017.1"/>
</dbReference>
<dbReference type="Proteomes" id="UP000473470">
    <property type="component" value="Unassembled WGS sequence"/>
</dbReference>
<organism evidence="1 2">
    <name type="scientific">Burkholderia stagnalis</name>
    <dbReference type="NCBI Taxonomy" id="1503054"/>
    <lineage>
        <taxon>Bacteria</taxon>
        <taxon>Pseudomonadati</taxon>
        <taxon>Pseudomonadota</taxon>
        <taxon>Betaproteobacteria</taxon>
        <taxon>Burkholderiales</taxon>
        <taxon>Burkholderiaceae</taxon>
        <taxon>Burkholderia</taxon>
        <taxon>Burkholderia cepacia complex</taxon>
    </lineage>
</organism>
<dbReference type="EMBL" id="VZOK01000003">
    <property type="protein sequence ID" value="KAB0640841.1"/>
    <property type="molecule type" value="Genomic_DNA"/>
</dbReference>
<name>A0A6L3N5T7_9BURK</name>
<evidence type="ECO:0000313" key="2">
    <source>
        <dbReference type="Proteomes" id="UP000473470"/>
    </source>
</evidence>
<evidence type="ECO:0000313" key="1">
    <source>
        <dbReference type="EMBL" id="KAB0640841.1"/>
    </source>
</evidence>
<accession>A0A6L3N5T7</accession>